<dbReference type="InterPro" id="IPR050984">
    <property type="entry name" value="Gfo/Idh/MocA_domain"/>
</dbReference>
<dbReference type="PANTHER" id="PTHR22604">
    <property type="entry name" value="OXIDOREDUCTASES"/>
    <property type="match status" value="1"/>
</dbReference>
<evidence type="ECO:0000313" key="2">
    <source>
        <dbReference type="EMBL" id="CAI6100519.1"/>
    </source>
</evidence>
<dbReference type="GO" id="GO:0016491">
    <property type="term" value="F:oxidoreductase activity"/>
    <property type="evidence" value="ECO:0007669"/>
    <property type="project" value="UniProtKB-KW"/>
</dbReference>
<keyword evidence="3" id="KW-1185">Reference proteome</keyword>
<organism evidence="2 3">
    <name type="scientific">Clonostachys chloroleuca</name>
    <dbReference type="NCBI Taxonomy" id="1926264"/>
    <lineage>
        <taxon>Eukaryota</taxon>
        <taxon>Fungi</taxon>
        <taxon>Dikarya</taxon>
        <taxon>Ascomycota</taxon>
        <taxon>Pezizomycotina</taxon>
        <taxon>Sordariomycetes</taxon>
        <taxon>Hypocreomycetidae</taxon>
        <taxon>Hypocreales</taxon>
        <taxon>Bionectriaceae</taxon>
        <taxon>Clonostachys</taxon>
    </lineage>
</organism>
<accession>A0AA35QED4</accession>
<reference evidence="2" key="1">
    <citation type="submission" date="2023-01" db="EMBL/GenBank/DDBJ databases">
        <authorList>
            <person name="Piombo E."/>
        </authorList>
    </citation>
    <scope>NUCLEOTIDE SEQUENCE</scope>
</reference>
<dbReference type="Proteomes" id="UP001160390">
    <property type="component" value="Unassembled WGS sequence"/>
</dbReference>
<evidence type="ECO:0008006" key="4">
    <source>
        <dbReference type="Google" id="ProtNLM"/>
    </source>
</evidence>
<feature type="non-terminal residue" evidence="2">
    <location>
        <position position="1"/>
    </location>
</feature>
<evidence type="ECO:0000313" key="3">
    <source>
        <dbReference type="Proteomes" id="UP001160390"/>
    </source>
</evidence>
<proteinExistence type="predicted"/>
<comment type="caution">
    <text evidence="2">The sequence shown here is derived from an EMBL/GenBank/DDBJ whole genome shotgun (WGS) entry which is preliminary data.</text>
</comment>
<evidence type="ECO:0000256" key="1">
    <source>
        <dbReference type="ARBA" id="ARBA00023002"/>
    </source>
</evidence>
<dbReference type="InterPro" id="IPR036291">
    <property type="entry name" value="NAD(P)-bd_dom_sf"/>
</dbReference>
<name>A0AA35QED4_9HYPO</name>
<keyword evidence="1" id="KW-0560">Oxidoreductase</keyword>
<sequence>AKSKAERFNERFHQQLQSKLFQLWGLLRRNYQATLNPPVANKSTEPLRFGILGAAVIAPQSHLGIVTNTLQPKPIALILPAKSHPEVVVQAIAARDNAFKHSIPDALKAIKAGKQILLEKPSVSNAREAKNLFNSPLLKEPNSPVLLEAFHFSAKVVGFIPALFISVKDNIRFNYDLAGGGLIDFGCYAVCAL</sequence>
<dbReference type="PANTHER" id="PTHR22604:SF105">
    <property type="entry name" value="TRANS-1,2-DIHYDROBENZENE-1,2-DIOL DEHYDROGENASE"/>
    <property type="match status" value="1"/>
</dbReference>
<gene>
    <name evidence="2" type="ORF">CCHLO57077_00019123</name>
</gene>
<protein>
    <recommendedName>
        <fullName evidence="4">Gfo/Idh/MocA-like oxidoreductase N-terminal domain-containing protein</fullName>
    </recommendedName>
</protein>
<dbReference type="AlphaFoldDB" id="A0AA35QED4"/>
<dbReference type="SUPFAM" id="SSF51735">
    <property type="entry name" value="NAD(P)-binding Rossmann-fold domains"/>
    <property type="match status" value="1"/>
</dbReference>
<dbReference type="EMBL" id="CABFNP030001339">
    <property type="protein sequence ID" value="CAI6100519.1"/>
    <property type="molecule type" value="Genomic_DNA"/>
</dbReference>